<evidence type="ECO:0000256" key="1">
    <source>
        <dbReference type="SAM" id="MobiDB-lite"/>
    </source>
</evidence>
<name>A0A9P6XEK9_RHIOR</name>
<sequence>MLQTSLPRSHTLPRPSSSSGNSRTTRVIEELQGKLEKIEQQVEKTKKQLQTVRETKEQYERENEEYIESNKQLRSEIGEVMQILGSKQQLLDDSKKTYSANENRVKQLKDEATAARKELDDLKRRESTIEKERRTVENLREKIVQQTSLLSQSVTQHQAEFDQEMDTQKKLLASVRQEIDRLKTTDVDEDVIKARMNEQAKERMRLVKDLKKVEEEIEVNTKAFIEQVKLELFDLLNKLVDDSLIEQQVNQCTEAVNSLTIKIK</sequence>
<keyword evidence="3" id="KW-1185">Reference proteome</keyword>
<dbReference type="Proteomes" id="UP000716291">
    <property type="component" value="Unassembled WGS sequence"/>
</dbReference>
<reference evidence="2" key="1">
    <citation type="journal article" date="2020" name="Microb. Genom.">
        <title>Genetic diversity of clinical and environmental Mucorales isolates obtained from an investigation of mucormycosis cases among solid organ transplant recipients.</title>
        <authorList>
            <person name="Nguyen M.H."/>
            <person name="Kaul D."/>
            <person name="Muto C."/>
            <person name="Cheng S.J."/>
            <person name="Richter R.A."/>
            <person name="Bruno V.M."/>
            <person name="Liu G."/>
            <person name="Beyhan S."/>
            <person name="Sundermann A.J."/>
            <person name="Mounaud S."/>
            <person name="Pasculle A.W."/>
            <person name="Nierman W.C."/>
            <person name="Driscoll E."/>
            <person name="Cumbie R."/>
            <person name="Clancy C.J."/>
            <person name="Dupont C.L."/>
        </authorList>
    </citation>
    <scope>NUCLEOTIDE SEQUENCE</scope>
    <source>
        <strain evidence="2">GL11</strain>
    </source>
</reference>
<evidence type="ECO:0000313" key="2">
    <source>
        <dbReference type="EMBL" id="KAG1311901.1"/>
    </source>
</evidence>
<dbReference type="Gene3D" id="1.10.287.1490">
    <property type="match status" value="1"/>
</dbReference>
<evidence type="ECO:0000313" key="3">
    <source>
        <dbReference type="Proteomes" id="UP000716291"/>
    </source>
</evidence>
<comment type="caution">
    <text evidence="2">The sequence shown here is derived from an EMBL/GenBank/DDBJ whole genome shotgun (WGS) entry which is preliminary data.</text>
</comment>
<accession>A0A9P6XEK9</accession>
<protein>
    <recommendedName>
        <fullName evidence="4">SWI5-dependent HO expression protein 3</fullName>
    </recommendedName>
</protein>
<feature type="region of interest" description="Disordered" evidence="1">
    <location>
        <begin position="1"/>
        <end position="25"/>
    </location>
</feature>
<proteinExistence type="predicted"/>
<organism evidence="2 3">
    <name type="scientific">Rhizopus oryzae</name>
    <name type="common">Mucormycosis agent</name>
    <name type="synonym">Rhizopus arrhizus var. delemar</name>
    <dbReference type="NCBI Taxonomy" id="64495"/>
    <lineage>
        <taxon>Eukaryota</taxon>
        <taxon>Fungi</taxon>
        <taxon>Fungi incertae sedis</taxon>
        <taxon>Mucoromycota</taxon>
        <taxon>Mucoromycotina</taxon>
        <taxon>Mucoromycetes</taxon>
        <taxon>Mucorales</taxon>
        <taxon>Mucorineae</taxon>
        <taxon>Rhizopodaceae</taxon>
        <taxon>Rhizopus</taxon>
    </lineage>
</organism>
<evidence type="ECO:0008006" key="4">
    <source>
        <dbReference type="Google" id="ProtNLM"/>
    </source>
</evidence>
<gene>
    <name evidence="2" type="ORF">G6F64_003452</name>
</gene>
<dbReference type="EMBL" id="JAANQT010000337">
    <property type="protein sequence ID" value="KAG1311901.1"/>
    <property type="molecule type" value="Genomic_DNA"/>
</dbReference>
<dbReference type="AlphaFoldDB" id="A0A9P6XEK9"/>